<evidence type="ECO:0000313" key="1">
    <source>
        <dbReference type="EMBL" id="GEB33431.1"/>
    </source>
</evidence>
<reference evidence="1 2" key="1">
    <citation type="submission" date="2019-06" db="EMBL/GenBank/DDBJ databases">
        <title>Whole genome shotgun sequence of Brevibacillus parabrevis NBRC 12334.</title>
        <authorList>
            <person name="Hosoyama A."/>
            <person name="Uohara A."/>
            <person name="Ohji S."/>
            <person name="Ichikawa N."/>
        </authorList>
    </citation>
    <scope>NUCLEOTIDE SEQUENCE [LARGE SCALE GENOMIC DNA]</scope>
    <source>
        <strain evidence="1 2">NBRC 12334</strain>
    </source>
</reference>
<organism evidence="1 2">
    <name type="scientific">Brevibacillus parabrevis</name>
    <dbReference type="NCBI Taxonomy" id="54914"/>
    <lineage>
        <taxon>Bacteria</taxon>
        <taxon>Bacillati</taxon>
        <taxon>Bacillota</taxon>
        <taxon>Bacilli</taxon>
        <taxon>Bacillales</taxon>
        <taxon>Paenibacillaceae</taxon>
        <taxon>Brevibacillus</taxon>
    </lineage>
</organism>
<accession>A0A4Y3PSX3</accession>
<dbReference type="RefSeq" id="WP_267901842.1">
    <property type="nucleotide sequence ID" value="NZ_BJMH01000013.1"/>
</dbReference>
<comment type="caution">
    <text evidence="1">The sequence shown here is derived from an EMBL/GenBank/DDBJ whole genome shotgun (WGS) entry which is preliminary data.</text>
</comment>
<dbReference type="EMBL" id="BJMH01000013">
    <property type="protein sequence ID" value="GEB33431.1"/>
    <property type="molecule type" value="Genomic_DNA"/>
</dbReference>
<dbReference type="AlphaFoldDB" id="A0A4Y3PSX3"/>
<sequence length="43" mass="5162">MKKWLPGFAAFIFLFTITQIQYMPQHADPDWVKFVITFADPDW</sequence>
<proteinExistence type="predicted"/>
<protein>
    <submittedName>
        <fullName evidence="1">Uncharacterized protein</fullName>
    </submittedName>
</protein>
<gene>
    <name evidence="1" type="ORF">BPA01_30110</name>
</gene>
<keyword evidence="2" id="KW-1185">Reference proteome</keyword>
<name>A0A4Y3PSX3_BREPA</name>
<evidence type="ECO:0000313" key="2">
    <source>
        <dbReference type="Proteomes" id="UP000316882"/>
    </source>
</evidence>
<dbReference type="Proteomes" id="UP000316882">
    <property type="component" value="Unassembled WGS sequence"/>
</dbReference>